<evidence type="ECO:0000256" key="3">
    <source>
        <dbReference type="ARBA" id="ARBA00012328"/>
    </source>
</evidence>
<evidence type="ECO:0000313" key="15">
    <source>
        <dbReference type="EMBL" id="TDT51104.1"/>
    </source>
</evidence>
<dbReference type="EMBL" id="SOAZ01000021">
    <property type="protein sequence ID" value="TDT51104.1"/>
    <property type="molecule type" value="Genomic_DNA"/>
</dbReference>
<evidence type="ECO:0000256" key="12">
    <source>
        <dbReference type="PIRNR" id="PIRNR015601"/>
    </source>
</evidence>
<keyword evidence="16" id="KW-1185">Reference proteome</keyword>
<dbReference type="RefSeq" id="WP_133628834.1">
    <property type="nucleotide sequence ID" value="NZ_SOAZ01000021.1"/>
</dbReference>
<dbReference type="GO" id="GO:0070042">
    <property type="term" value="F:rRNA (uridine-N3-)-methyltransferase activity"/>
    <property type="evidence" value="ECO:0007669"/>
    <property type="project" value="TreeGrafter"/>
</dbReference>
<dbReference type="InterPro" id="IPR046887">
    <property type="entry name" value="RsmE_PUA-like"/>
</dbReference>
<comment type="subcellular location">
    <subcellularLocation>
        <location evidence="1 12">Cytoplasm</location>
    </subcellularLocation>
</comment>
<dbReference type="Gene3D" id="3.40.1280.10">
    <property type="match status" value="1"/>
</dbReference>
<keyword evidence="6 12" id="KW-0698">rRNA processing</keyword>
<keyword evidence="9 12" id="KW-0949">S-adenosyl-L-methionine</keyword>
<evidence type="ECO:0000256" key="11">
    <source>
        <dbReference type="ARBA" id="ARBA00047944"/>
    </source>
</evidence>
<evidence type="ECO:0000256" key="8">
    <source>
        <dbReference type="ARBA" id="ARBA00022679"/>
    </source>
</evidence>
<keyword evidence="7 12" id="KW-0489">Methyltransferase</keyword>
<comment type="function">
    <text evidence="10 12">Specifically methylates the N3 position of the uracil ring of uridine 1498 (m3U1498) in 16S rRNA. Acts on the fully assembled 30S ribosomal subunit.</text>
</comment>
<evidence type="ECO:0000256" key="4">
    <source>
        <dbReference type="ARBA" id="ARBA00013673"/>
    </source>
</evidence>
<feature type="domain" description="Ribosomal RNA small subunit methyltransferase E methyltransferase" evidence="13">
    <location>
        <begin position="73"/>
        <end position="238"/>
    </location>
</feature>
<dbReference type="CDD" id="cd18084">
    <property type="entry name" value="RsmE-like"/>
    <property type="match status" value="1"/>
</dbReference>
<dbReference type="NCBIfam" id="TIGR00046">
    <property type="entry name" value="RsmE family RNA methyltransferase"/>
    <property type="match status" value="1"/>
</dbReference>
<dbReference type="PIRSF" id="PIRSF015601">
    <property type="entry name" value="MTase_slr0722"/>
    <property type="match status" value="1"/>
</dbReference>
<sequence length="249" mass="27796">MHKFFVDESNIHKDSICIVGENVNHIVKVLRMKNGDKILVSNGRGKEYICSLSNLSTKEVICDIIYEMENKTEPPVSITLFQGLPKAQKMDLIVQKCVEIGVSKIQPVITSRVVVKTEGKDITGKLERWQRIAEEAAKQSNRGTIPKIFKPISFEKSIEMLGNMDLTIVPYEREESLGIKNVLKNGMTYKDIGIFIGPEGGFEEYEIERCLKAGIKPVTLGPRILRTETAGFVASTMILYEIGDMGGKG</sequence>
<dbReference type="GO" id="GO:0005737">
    <property type="term" value="C:cytoplasm"/>
    <property type="evidence" value="ECO:0007669"/>
    <property type="project" value="UniProtKB-SubCell"/>
</dbReference>
<dbReference type="SUPFAM" id="SSF88697">
    <property type="entry name" value="PUA domain-like"/>
    <property type="match status" value="1"/>
</dbReference>
<accession>A0A4V6Q2T3</accession>
<dbReference type="PANTHER" id="PTHR30027:SF3">
    <property type="entry name" value="16S RRNA (URACIL(1498)-N(3))-METHYLTRANSFERASE"/>
    <property type="match status" value="1"/>
</dbReference>
<evidence type="ECO:0000256" key="9">
    <source>
        <dbReference type="ARBA" id="ARBA00022691"/>
    </source>
</evidence>
<dbReference type="InterPro" id="IPR029026">
    <property type="entry name" value="tRNA_m1G_MTases_N"/>
</dbReference>
<dbReference type="SUPFAM" id="SSF75217">
    <property type="entry name" value="alpha/beta knot"/>
    <property type="match status" value="1"/>
</dbReference>
<evidence type="ECO:0000313" key="16">
    <source>
        <dbReference type="Proteomes" id="UP000295325"/>
    </source>
</evidence>
<dbReference type="EC" id="2.1.1.193" evidence="3 12"/>
<dbReference type="PANTHER" id="PTHR30027">
    <property type="entry name" value="RIBOSOMAL RNA SMALL SUBUNIT METHYLTRANSFERASE E"/>
    <property type="match status" value="1"/>
</dbReference>
<protein>
    <recommendedName>
        <fullName evidence="4 12">Ribosomal RNA small subunit methyltransferase E</fullName>
        <ecNumber evidence="3 12">2.1.1.193</ecNumber>
    </recommendedName>
</protein>
<evidence type="ECO:0000259" key="14">
    <source>
        <dbReference type="Pfam" id="PF20260"/>
    </source>
</evidence>
<dbReference type="InterPro" id="IPR015947">
    <property type="entry name" value="PUA-like_sf"/>
</dbReference>
<evidence type="ECO:0000256" key="1">
    <source>
        <dbReference type="ARBA" id="ARBA00004496"/>
    </source>
</evidence>
<evidence type="ECO:0000256" key="6">
    <source>
        <dbReference type="ARBA" id="ARBA00022552"/>
    </source>
</evidence>
<dbReference type="Gene3D" id="2.40.240.20">
    <property type="entry name" value="Hypothetical PUA domain-like, domain 1"/>
    <property type="match status" value="1"/>
</dbReference>
<organism evidence="15 16">
    <name type="scientific">Fonticella tunisiensis</name>
    <dbReference type="NCBI Taxonomy" id="1096341"/>
    <lineage>
        <taxon>Bacteria</taxon>
        <taxon>Bacillati</taxon>
        <taxon>Bacillota</taxon>
        <taxon>Clostridia</taxon>
        <taxon>Eubacteriales</taxon>
        <taxon>Clostridiaceae</taxon>
        <taxon>Fonticella</taxon>
    </lineage>
</organism>
<reference evidence="15 16" key="1">
    <citation type="submission" date="2019-03" db="EMBL/GenBank/DDBJ databases">
        <title>Genomic Encyclopedia of Type Strains, Phase IV (KMG-IV): sequencing the most valuable type-strain genomes for metagenomic binning, comparative biology and taxonomic classification.</title>
        <authorList>
            <person name="Goeker M."/>
        </authorList>
    </citation>
    <scope>NUCLEOTIDE SEQUENCE [LARGE SCALE GENOMIC DNA]</scope>
    <source>
        <strain evidence="15 16">DSM 24455</strain>
    </source>
</reference>
<gene>
    <name evidence="15" type="ORF">EDD71_12130</name>
</gene>
<keyword evidence="5 12" id="KW-0963">Cytoplasm</keyword>
<keyword evidence="8 12" id="KW-0808">Transferase</keyword>
<dbReference type="InterPro" id="IPR006700">
    <property type="entry name" value="RsmE"/>
</dbReference>
<dbReference type="Proteomes" id="UP000295325">
    <property type="component" value="Unassembled WGS sequence"/>
</dbReference>
<evidence type="ECO:0000256" key="5">
    <source>
        <dbReference type="ARBA" id="ARBA00022490"/>
    </source>
</evidence>
<dbReference type="Pfam" id="PF04452">
    <property type="entry name" value="Methyltrans_RNA"/>
    <property type="match status" value="1"/>
</dbReference>
<comment type="similarity">
    <text evidence="2 12">Belongs to the RNA methyltransferase RsmE family.</text>
</comment>
<dbReference type="Pfam" id="PF20260">
    <property type="entry name" value="PUA_4"/>
    <property type="match status" value="1"/>
</dbReference>
<dbReference type="InterPro" id="IPR029028">
    <property type="entry name" value="Alpha/beta_knot_MTases"/>
</dbReference>
<dbReference type="InterPro" id="IPR046886">
    <property type="entry name" value="RsmE_MTase_dom"/>
</dbReference>
<dbReference type="OrthoDB" id="9815641at2"/>
<evidence type="ECO:0000256" key="10">
    <source>
        <dbReference type="ARBA" id="ARBA00025699"/>
    </source>
</evidence>
<proteinExistence type="inferred from homology"/>
<comment type="caution">
    <text evidence="15">The sequence shown here is derived from an EMBL/GenBank/DDBJ whole genome shotgun (WGS) entry which is preliminary data.</text>
</comment>
<dbReference type="AlphaFoldDB" id="A0A4V6Q2T3"/>
<dbReference type="GO" id="GO:0070475">
    <property type="term" value="P:rRNA base methylation"/>
    <property type="evidence" value="ECO:0007669"/>
    <property type="project" value="TreeGrafter"/>
</dbReference>
<name>A0A4V6Q2T3_9CLOT</name>
<feature type="domain" description="Ribosomal RNA small subunit methyltransferase E PUA-like" evidence="14">
    <location>
        <begin position="20"/>
        <end position="64"/>
    </location>
</feature>
<comment type="catalytic activity">
    <reaction evidence="11 12">
        <text>uridine(1498) in 16S rRNA + S-adenosyl-L-methionine = N(3)-methyluridine(1498) in 16S rRNA + S-adenosyl-L-homocysteine + H(+)</text>
        <dbReference type="Rhea" id="RHEA:42920"/>
        <dbReference type="Rhea" id="RHEA-COMP:10283"/>
        <dbReference type="Rhea" id="RHEA-COMP:10284"/>
        <dbReference type="ChEBI" id="CHEBI:15378"/>
        <dbReference type="ChEBI" id="CHEBI:57856"/>
        <dbReference type="ChEBI" id="CHEBI:59789"/>
        <dbReference type="ChEBI" id="CHEBI:65315"/>
        <dbReference type="ChEBI" id="CHEBI:74502"/>
        <dbReference type="EC" id="2.1.1.193"/>
    </reaction>
</comment>
<evidence type="ECO:0000256" key="2">
    <source>
        <dbReference type="ARBA" id="ARBA00005528"/>
    </source>
</evidence>
<evidence type="ECO:0000256" key="7">
    <source>
        <dbReference type="ARBA" id="ARBA00022603"/>
    </source>
</evidence>
<evidence type="ECO:0000259" key="13">
    <source>
        <dbReference type="Pfam" id="PF04452"/>
    </source>
</evidence>
<dbReference type="NCBIfam" id="NF008692">
    <property type="entry name" value="PRK11713.1-5"/>
    <property type="match status" value="1"/>
</dbReference>